<dbReference type="GO" id="GO:0005737">
    <property type="term" value="C:cytoplasm"/>
    <property type="evidence" value="ECO:0007669"/>
    <property type="project" value="TreeGrafter"/>
</dbReference>
<feature type="active site" description="Proton acceptor" evidence="10 11">
    <location>
        <position position="176"/>
    </location>
</feature>
<evidence type="ECO:0000256" key="14">
    <source>
        <dbReference type="SAM" id="Coils"/>
    </source>
</evidence>
<evidence type="ECO:0000256" key="1">
    <source>
        <dbReference type="ARBA" id="ARBA00003966"/>
    </source>
</evidence>
<feature type="domain" description="Lactate/malate dehydrogenase N-terminal" evidence="15">
    <location>
        <begin position="1"/>
        <end position="144"/>
    </location>
</feature>
<evidence type="ECO:0000256" key="3">
    <source>
        <dbReference type="ARBA" id="ARBA00011738"/>
    </source>
</evidence>
<dbReference type="InterPro" id="IPR022383">
    <property type="entry name" value="Lactate/malate_DH_C"/>
</dbReference>
<evidence type="ECO:0000256" key="12">
    <source>
        <dbReference type="PIRSR" id="PIRSR000102-2"/>
    </source>
</evidence>
<feature type="binding site" evidence="10 12">
    <location>
        <position position="152"/>
    </location>
    <ligand>
        <name>substrate</name>
    </ligand>
</feature>
<evidence type="ECO:0000259" key="15">
    <source>
        <dbReference type="Pfam" id="PF00056"/>
    </source>
</evidence>
<dbReference type="SUPFAM" id="SSF56327">
    <property type="entry name" value="LDH C-terminal domain-like"/>
    <property type="match status" value="1"/>
</dbReference>
<keyword evidence="8 10" id="KW-0520">NAD</keyword>
<dbReference type="InterPro" id="IPR001236">
    <property type="entry name" value="Lactate/malate_DH_N"/>
</dbReference>
<comment type="function">
    <text evidence="1 10">Catalyzes the reversible oxidation of malate to oxaloacetate.</text>
</comment>
<feature type="binding site" evidence="10 13">
    <location>
        <begin position="7"/>
        <end position="13"/>
    </location>
    <ligand>
        <name>NAD(+)</name>
        <dbReference type="ChEBI" id="CHEBI:57540"/>
    </ligand>
</feature>
<feature type="domain" description="Lactate/malate dehydrogenase C-terminal" evidence="16">
    <location>
        <begin position="146"/>
        <end position="311"/>
    </location>
</feature>
<evidence type="ECO:0000256" key="2">
    <source>
        <dbReference type="ARBA" id="ARBA00008824"/>
    </source>
</evidence>
<dbReference type="Pfam" id="PF02866">
    <property type="entry name" value="Ldh_1_C"/>
    <property type="match status" value="1"/>
</dbReference>
<evidence type="ECO:0000313" key="18">
    <source>
        <dbReference type="Proteomes" id="UP000280099"/>
    </source>
</evidence>
<feature type="binding site" evidence="10 13">
    <location>
        <position position="34"/>
    </location>
    <ligand>
        <name>NAD(+)</name>
        <dbReference type="ChEBI" id="CHEBI:57540"/>
    </ligand>
</feature>
<dbReference type="InterPro" id="IPR001557">
    <property type="entry name" value="L-lactate/malate_DH"/>
</dbReference>
<dbReference type="OrthoDB" id="9802969at2"/>
<keyword evidence="6 10" id="KW-0816">Tricarboxylic acid cycle</keyword>
<dbReference type="GO" id="GO:0030060">
    <property type="term" value="F:L-malate dehydrogenase (NAD+) activity"/>
    <property type="evidence" value="ECO:0007669"/>
    <property type="project" value="UniProtKB-UniRule"/>
</dbReference>
<comment type="subunit">
    <text evidence="3 10">Homodimer.</text>
</comment>
<dbReference type="CDD" id="cd01337">
    <property type="entry name" value="MDH_glyoxysomal_mitochondrial"/>
    <property type="match status" value="1"/>
</dbReference>
<dbReference type="EC" id="1.1.1.37" evidence="4 10"/>
<dbReference type="HAMAP" id="MF_01516">
    <property type="entry name" value="Malate_dehydrog_1"/>
    <property type="match status" value="1"/>
</dbReference>
<dbReference type="RefSeq" id="WP_121120922.1">
    <property type="nucleotide sequence ID" value="NZ_CP016604.1"/>
</dbReference>
<dbReference type="GO" id="GO:0019752">
    <property type="term" value="P:carboxylic acid metabolic process"/>
    <property type="evidence" value="ECO:0007669"/>
    <property type="project" value="InterPro"/>
</dbReference>
<evidence type="ECO:0000256" key="4">
    <source>
        <dbReference type="ARBA" id="ARBA00012995"/>
    </source>
</evidence>
<keyword evidence="14" id="KW-0175">Coiled coil</keyword>
<dbReference type="PANTHER" id="PTHR11540:SF16">
    <property type="entry name" value="MALATE DEHYDROGENASE, MITOCHONDRIAL"/>
    <property type="match status" value="1"/>
</dbReference>
<evidence type="ECO:0000256" key="9">
    <source>
        <dbReference type="ARBA" id="ARBA00048313"/>
    </source>
</evidence>
<dbReference type="NCBIfam" id="TIGR01772">
    <property type="entry name" value="MDH_euk_gproteo"/>
    <property type="match status" value="1"/>
</dbReference>
<dbReference type="FunFam" id="3.40.50.720:FF:000268">
    <property type="entry name" value="Malate dehydrogenase"/>
    <property type="match status" value="1"/>
</dbReference>
<keyword evidence="7 10" id="KW-0560">Oxidoreductase</keyword>
<feature type="binding site" evidence="10 12">
    <location>
        <position position="80"/>
    </location>
    <ligand>
        <name>substrate</name>
    </ligand>
</feature>
<evidence type="ECO:0000256" key="11">
    <source>
        <dbReference type="PIRSR" id="PIRSR000102-1"/>
    </source>
</evidence>
<dbReference type="PIRSF" id="PIRSF000102">
    <property type="entry name" value="Lac_mal_DH"/>
    <property type="match status" value="1"/>
</dbReference>
<feature type="binding site" evidence="10 13">
    <location>
        <position position="229"/>
    </location>
    <ligand>
        <name>NAD(+)</name>
        <dbReference type="ChEBI" id="CHEBI:57540"/>
    </ligand>
</feature>
<sequence>MKVTLLGAAGGIGQSLALLLKLQLPEGTNLALYDIAPVTPGIAADIDHIPTSINIVGYCGDDPSEALKGSDLVLITAGVRKTVMDRAELFDFNAGIIKNLIEKIAEVCPKACIGIITNPVNTMVPVAAELLKKAGVYDERKLFGVTSLDLLRSERFVARLKGKDVNNVKVPVIGGHSGVTILPLFSQATEEEKLQFTEEEVEELTLKVQNAGVEIVKAKLGSGSATLSMAQAAARFARSVVKGLIGEDIIEYAYVEGNSGYTRFFAQPIRLGRHGIEEFLPIGKLSTYEEAAINAMLPTLKAEIELGEKFVNG</sequence>
<organism evidence="17 18">
    <name type="scientific">Otariodibacter oris</name>
    <dbReference type="NCBI Taxonomy" id="1032623"/>
    <lineage>
        <taxon>Bacteria</taxon>
        <taxon>Pseudomonadati</taxon>
        <taxon>Pseudomonadota</taxon>
        <taxon>Gammaproteobacteria</taxon>
        <taxon>Pasteurellales</taxon>
        <taxon>Pasteurellaceae</taxon>
        <taxon>Otariodibacter</taxon>
    </lineage>
</organism>
<evidence type="ECO:0000256" key="5">
    <source>
        <dbReference type="ARBA" id="ARBA00020382"/>
    </source>
</evidence>
<dbReference type="Gene3D" id="3.90.110.10">
    <property type="entry name" value="Lactate dehydrogenase/glycoside hydrolase, family 4, C-terminal"/>
    <property type="match status" value="1"/>
</dbReference>
<evidence type="ECO:0000256" key="8">
    <source>
        <dbReference type="ARBA" id="ARBA00023027"/>
    </source>
</evidence>
<evidence type="ECO:0000313" key="17">
    <source>
        <dbReference type="EMBL" id="RKR76799.1"/>
    </source>
</evidence>
<dbReference type="InterPro" id="IPR023958">
    <property type="entry name" value="Malate_DH_type1_bac"/>
</dbReference>
<reference evidence="17 18" key="1">
    <citation type="submission" date="2018-10" db="EMBL/GenBank/DDBJ databases">
        <title>Genomic Encyclopedia of Type Strains, Phase IV (KMG-IV): sequencing the most valuable type-strain genomes for metagenomic binning, comparative biology and taxonomic classification.</title>
        <authorList>
            <person name="Goeker M."/>
        </authorList>
    </citation>
    <scope>NUCLEOTIDE SEQUENCE [LARGE SCALE GENOMIC DNA]</scope>
    <source>
        <strain evidence="17 18">DSM 23800</strain>
    </source>
</reference>
<dbReference type="AlphaFoldDB" id="A0A420XHR3"/>
<evidence type="ECO:0000256" key="13">
    <source>
        <dbReference type="PIRSR" id="PIRSR000102-3"/>
    </source>
</evidence>
<dbReference type="FunFam" id="3.90.110.10:FF:000001">
    <property type="entry name" value="Malate dehydrogenase"/>
    <property type="match status" value="1"/>
</dbReference>
<evidence type="ECO:0000256" key="10">
    <source>
        <dbReference type="HAMAP-Rule" id="MF_01516"/>
    </source>
</evidence>
<dbReference type="Gene3D" id="3.40.50.720">
    <property type="entry name" value="NAD(P)-binding Rossmann-like Domain"/>
    <property type="match status" value="1"/>
</dbReference>
<comment type="caution">
    <text evidence="17">The sequence shown here is derived from an EMBL/GenBank/DDBJ whole genome shotgun (WGS) entry which is preliminary data.</text>
</comment>
<dbReference type="GO" id="GO:0006099">
    <property type="term" value="P:tricarboxylic acid cycle"/>
    <property type="evidence" value="ECO:0007669"/>
    <property type="project" value="UniProtKB-UniRule"/>
</dbReference>
<gene>
    <name evidence="10" type="primary">mdh</name>
    <name evidence="17" type="ORF">DES31_0107</name>
</gene>
<feature type="binding site" evidence="10 13">
    <location>
        <position position="93"/>
    </location>
    <ligand>
        <name>NAD(+)</name>
        <dbReference type="ChEBI" id="CHEBI:57540"/>
    </ligand>
</feature>
<dbReference type="InterPro" id="IPR015955">
    <property type="entry name" value="Lactate_DH/Glyco_Ohase_4_C"/>
</dbReference>
<evidence type="ECO:0000256" key="7">
    <source>
        <dbReference type="ARBA" id="ARBA00023002"/>
    </source>
</evidence>
<dbReference type="InterPro" id="IPR036291">
    <property type="entry name" value="NAD(P)-bd_dom_sf"/>
</dbReference>
<name>A0A420XHR3_9PAST</name>
<dbReference type="Pfam" id="PF00056">
    <property type="entry name" value="Ldh_1_N"/>
    <property type="match status" value="1"/>
</dbReference>
<keyword evidence="18" id="KW-1185">Reference proteome</keyword>
<evidence type="ECO:0000259" key="16">
    <source>
        <dbReference type="Pfam" id="PF02866"/>
    </source>
</evidence>
<comment type="similarity">
    <text evidence="2 10">Belongs to the LDH/MDH superfamily. MDH type 1 family.</text>
</comment>
<protein>
    <recommendedName>
        <fullName evidence="5 10">Malate dehydrogenase</fullName>
        <ecNumber evidence="4 10">1.1.1.37</ecNumber>
    </recommendedName>
</protein>
<proteinExistence type="inferred from homology"/>
<comment type="catalytic activity">
    <reaction evidence="9 10">
        <text>(S)-malate + NAD(+) = oxaloacetate + NADH + H(+)</text>
        <dbReference type="Rhea" id="RHEA:21432"/>
        <dbReference type="ChEBI" id="CHEBI:15378"/>
        <dbReference type="ChEBI" id="CHEBI:15589"/>
        <dbReference type="ChEBI" id="CHEBI:16452"/>
        <dbReference type="ChEBI" id="CHEBI:57540"/>
        <dbReference type="ChEBI" id="CHEBI:57945"/>
        <dbReference type="EC" id="1.1.1.37"/>
    </reaction>
</comment>
<feature type="coiled-coil region" evidence="14">
    <location>
        <begin position="187"/>
        <end position="214"/>
    </location>
</feature>
<dbReference type="Proteomes" id="UP000280099">
    <property type="component" value="Unassembled WGS sequence"/>
</dbReference>
<dbReference type="EMBL" id="RBJC01000004">
    <property type="protein sequence ID" value="RKR76799.1"/>
    <property type="molecule type" value="Genomic_DNA"/>
</dbReference>
<feature type="binding site" evidence="10 12">
    <location>
        <position position="118"/>
    </location>
    <ligand>
        <name>substrate</name>
    </ligand>
</feature>
<evidence type="ECO:0000256" key="6">
    <source>
        <dbReference type="ARBA" id="ARBA00022532"/>
    </source>
</evidence>
<dbReference type="InterPro" id="IPR010097">
    <property type="entry name" value="Malate_DH_type1"/>
</dbReference>
<feature type="binding site" evidence="10 12">
    <location>
        <position position="86"/>
    </location>
    <ligand>
        <name>substrate</name>
    </ligand>
</feature>
<feature type="binding site" evidence="10 13">
    <location>
        <begin position="116"/>
        <end position="118"/>
    </location>
    <ligand>
        <name>NAD(+)</name>
        <dbReference type="ChEBI" id="CHEBI:57540"/>
    </ligand>
</feature>
<dbReference type="PANTHER" id="PTHR11540">
    <property type="entry name" value="MALATE AND LACTATE DEHYDROGENASE"/>
    <property type="match status" value="1"/>
</dbReference>
<accession>A0A420XHR3</accession>
<dbReference type="SUPFAM" id="SSF51735">
    <property type="entry name" value="NAD(P)-binding Rossmann-fold domains"/>
    <property type="match status" value="1"/>
</dbReference>